<organism evidence="2 3">
    <name type="scientific">Nelumbo nucifera</name>
    <name type="common">Sacred lotus</name>
    <dbReference type="NCBI Taxonomy" id="4432"/>
    <lineage>
        <taxon>Eukaryota</taxon>
        <taxon>Viridiplantae</taxon>
        <taxon>Streptophyta</taxon>
        <taxon>Embryophyta</taxon>
        <taxon>Tracheophyta</taxon>
        <taxon>Spermatophyta</taxon>
        <taxon>Magnoliopsida</taxon>
        <taxon>Proteales</taxon>
        <taxon>Nelumbonaceae</taxon>
        <taxon>Nelumbo</taxon>
    </lineage>
</organism>
<dbReference type="eggNOG" id="ENOG502R1WI">
    <property type="taxonomic scope" value="Eukaryota"/>
</dbReference>
<dbReference type="GeneID" id="104591945"/>
<evidence type="ECO:0000256" key="1">
    <source>
        <dbReference type="SAM" id="MobiDB-lite"/>
    </source>
</evidence>
<reference evidence="3" key="1">
    <citation type="submission" date="2025-08" db="UniProtKB">
        <authorList>
            <consortium name="RefSeq"/>
        </authorList>
    </citation>
    <scope>IDENTIFICATION</scope>
</reference>
<dbReference type="OrthoDB" id="1921976at2759"/>
<name>A0A1U7ZDM2_NELNU</name>
<dbReference type="Pfam" id="PF14009">
    <property type="entry name" value="PADRE"/>
    <property type="match status" value="1"/>
</dbReference>
<protein>
    <submittedName>
        <fullName evidence="3">Uncharacterized protein LOC104591945</fullName>
    </submittedName>
</protein>
<dbReference type="InParanoid" id="A0A1U7ZDM2"/>
<evidence type="ECO:0000313" key="2">
    <source>
        <dbReference type="Proteomes" id="UP000189703"/>
    </source>
</evidence>
<sequence>MGRKSSSSSTATVMGLRMIQCGRQTAHVIQPDGQVRQFVIPVKVSDLILLHPHHFVAHASSPTSTSSSTAAVPKRSYSSILPLDTQLETGIIAGAGIGSVIKAELKRHWPSLSMSASSATTSFLQFSSRISPEEEGGGVSGSSSTVLLRRAWEPDLQVISEDRVLIFNTTKQESEGQDSDSGSSRKGKKLVSSLLARNNRNSNGGSTG</sequence>
<keyword evidence="2" id="KW-1185">Reference proteome</keyword>
<dbReference type="InterPro" id="IPR025322">
    <property type="entry name" value="PADRE_dom"/>
</dbReference>
<dbReference type="AlphaFoldDB" id="A0A1U7ZDM2"/>
<evidence type="ECO:0000313" key="3">
    <source>
        <dbReference type="RefSeq" id="XP_010249405.1"/>
    </source>
</evidence>
<feature type="region of interest" description="Disordered" evidence="1">
    <location>
        <begin position="170"/>
        <end position="208"/>
    </location>
</feature>
<accession>A0A1U7ZDM2</accession>
<proteinExistence type="predicted"/>
<dbReference type="Proteomes" id="UP000189703">
    <property type="component" value="Unplaced"/>
</dbReference>
<feature type="compositionally biased region" description="Low complexity" evidence="1">
    <location>
        <begin position="192"/>
        <end position="208"/>
    </location>
</feature>
<dbReference type="KEGG" id="nnu:104591945"/>
<dbReference type="OMA" id="AFTTIRC"/>
<dbReference type="RefSeq" id="XP_010249405.1">
    <property type="nucleotide sequence ID" value="XM_010251103.2"/>
</dbReference>
<gene>
    <name evidence="3" type="primary">LOC104591945</name>
</gene>